<feature type="binding site" evidence="5">
    <location>
        <position position="261"/>
    </location>
    <ligand>
        <name>S-adenosyl-L-methionine</name>
        <dbReference type="ChEBI" id="CHEBI:59789"/>
    </ligand>
</feature>
<dbReference type="InterPro" id="IPR023267">
    <property type="entry name" value="RCMT"/>
</dbReference>
<keyword evidence="2 5" id="KW-0808">Transferase</keyword>
<keyword evidence="3 5" id="KW-0949">S-adenosyl-L-methionine</keyword>
<dbReference type="GO" id="GO:0032259">
    <property type="term" value="P:methylation"/>
    <property type="evidence" value="ECO:0007669"/>
    <property type="project" value="UniProtKB-KW"/>
</dbReference>
<keyword evidence="4 5" id="KW-0694">RNA-binding</keyword>
<dbReference type="GO" id="GO:0008168">
    <property type="term" value="F:methyltransferase activity"/>
    <property type="evidence" value="ECO:0007669"/>
    <property type="project" value="UniProtKB-KW"/>
</dbReference>
<keyword evidence="1 5" id="KW-0489">Methyltransferase</keyword>
<gene>
    <name evidence="7" type="ORF">BaRGS_00024830</name>
</gene>
<dbReference type="SUPFAM" id="SSF88697">
    <property type="entry name" value="PUA domain-like"/>
    <property type="match status" value="1"/>
</dbReference>
<dbReference type="Gene3D" id="2.30.130.10">
    <property type="entry name" value="PUA domain"/>
    <property type="match status" value="1"/>
</dbReference>
<evidence type="ECO:0000313" key="8">
    <source>
        <dbReference type="Proteomes" id="UP001519460"/>
    </source>
</evidence>
<reference evidence="7 8" key="1">
    <citation type="journal article" date="2023" name="Sci. Data">
        <title>Genome assembly of the Korean intertidal mud-creeper Batillaria attramentaria.</title>
        <authorList>
            <person name="Patra A.K."/>
            <person name="Ho P.T."/>
            <person name="Jun S."/>
            <person name="Lee S.J."/>
            <person name="Kim Y."/>
            <person name="Won Y.J."/>
        </authorList>
    </citation>
    <scope>NUCLEOTIDE SEQUENCE [LARGE SCALE GENOMIC DNA]</scope>
    <source>
        <strain evidence="7">Wonlab-2016</strain>
    </source>
</reference>
<organism evidence="7 8">
    <name type="scientific">Batillaria attramentaria</name>
    <dbReference type="NCBI Taxonomy" id="370345"/>
    <lineage>
        <taxon>Eukaryota</taxon>
        <taxon>Metazoa</taxon>
        <taxon>Spiralia</taxon>
        <taxon>Lophotrochozoa</taxon>
        <taxon>Mollusca</taxon>
        <taxon>Gastropoda</taxon>
        <taxon>Caenogastropoda</taxon>
        <taxon>Sorbeoconcha</taxon>
        <taxon>Cerithioidea</taxon>
        <taxon>Batillariidae</taxon>
        <taxon>Batillaria</taxon>
    </lineage>
</organism>
<feature type="domain" description="SAM-dependent MTase RsmB/NOP-type" evidence="6">
    <location>
        <begin position="108"/>
        <end position="418"/>
    </location>
</feature>
<proteinExistence type="inferred from homology"/>
<evidence type="ECO:0000313" key="7">
    <source>
        <dbReference type="EMBL" id="KAK7483946.1"/>
    </source>
</evidence>
<feature type="binding site" evidence="5">
    <location>
        <position position="234"/>
    </location>
    <ligand>
        <name>S-adenosyl-L-methionine</name>
        <dbReference type="ChEBI" id="CHEBI:59789"/>
    </ligand>
</feature>
<evidence type="ECO:0000256" key="4">
    <source>
        <dbReference type="ARBA" id="ARBA00022884"/>
    </source>
</evidence>
<evidence type="ECO:0000256" key="2">
    <source>
        <dbReference type="ARBA" id="ARBA00022679"/>
    </source>
</evidence>
<feature type="binding site" evidence="5">
    <location>
        <begin position="210"/>
        <end position="216"/>
    </location>
    <ligand>
        <name>S-adenosyl-L-methionine</name>
        <dbReference type="ChEBI" id="CHEBI:59789"/>
    </ligand>
</feature>
<dbReference type="GO" id="GO:0003723">
    <property type="term" value="F:RNA binding"/>
    <property type="evidence" value="ECO:0007669"/>
    <property type="project" value="UniProtKB-UniRule"/>
</dbReference>
<comment type="caution">
    <text evidence="7">The sequence shown here is derived from an EMBL/GenBank/DDBJ whole genome shotgun (WGS) entry which is preliminary data.</text>
</comment>
<name>A0ABD0KA02_9CAEN</name>
<feature type="active site" description="Nucleophile" evidence="5">
    <location>
        <position position="339"/>
    </location>
</feature>
<dbReference type="PANTHER" id="PTHR22807:SF34">
    <property type="entry name" value="TRNA (CYTOSINE(72)-C(5))-METHYLTRANSFERASE NSUN6"/>
    <property type="match status" value="1"/>
</dbReference>
<evidence type="ECO:0000256" key="3">
    <source>
        <dbReference type="ARBA" id="ARBA00022691"/>
    </source>
</evidence>
<comment type="similarity">
    <text evidence="5">Belongs to the class I-like SAM-binding methyltransferase superfamily. RsmB/NOP family.</text>
</comment>
<dbReference type="Gene3D" id="3.40.50.150">
    <property type="entry name" value="Vaccinia Virus protein VP39"/>
    <property type="match status" value="1"/>
</dbReference>
<dbReference type="PANTHER" id="PTHR22807">
    <property type="entry name" value="NOP2 YEAST -RELATED NOL1/NOP2/FMU SUN DOMAIN-CONTAINING"/>
    <property type="match status" value="1"/>
</dbReference>
<dbReference type="CDD" id="cd02440">
    <property type="entry name" value="AdoMet_MTases"/>
    <property type="match status" value="1"/>
</dbReference>
<evidence type="ECO:0000256" key="5">
    <source>
        <dbReference type="PROSITE-ProRule" id="PRU01023"/>
    </source>
</evidence>
<dbReference type="InterPro" id="IPR001678">
    <property type="entry name" value="MeTrfase_RsmB-F_NOP2_dom"/>
</dbReference>
<dbReference type="Proteomes" id="UP001519460">
    <property type="component" value="Unassembled WGS sequence"/>
</dbReference>
<dbReference type="PROSITE" id="PS51686">
    <property type="entry name" value="SAM_MT_RSMB_NOP"/>
    <property type="match status" value="1"/>
</dbReference>
<dbReference type="SUPFAM" id="SSF53335">
    <property type="entry name" value="S-adenosyl-L-methionine-dependent methyltransferases"/>
    <property type="match status" value="1"/>
</dbReference>
<dbReference type="Pfam" id="PF01189">
    <property type="entry name" value="Methyltr_RsmB-F"/>
    <property type="match status" value="1"/>
</dbReference>
<evidence type="ECO:0000259" key="6">
    <source>
        <dbReference type="PROSITE" id="PS51686"/>
    </source>
</evidence>
<dbReference type="PRINTS" id="PR02008">
    <property type="entry name" value="RCMTFAMILY"/>
</dbReference>
<dbReference type="InterPro" id="IPR049560">
    <property type="entry name" value="MeTrfase_RsmB-F_NOP2_cat"/>
</dbReference>
<dbReference type="CDD" id="cd21150">
    <property type="entry name" value="PUA_NSun6-like"/>
    <property type="match status" value="1"/>
</dbReference>
<dbReference type="InterPro" id="IPR029063">
    <property type="entry name" value="SAM-dependent_MTases_sf"/>
</dbReference>
<accession>A0ABD0KA02</accession>
<dbReference type="EMBL" id="JACVVK020000218">
    <property type="protein sequence ID" value="KAK7483946.1"/>
    <property type="molecule type" value="Genomic_DNA"/>
</dbReference>
<evidence type="ECO:0000256" key="1">
    <source>
        <dbReference type="ARBA" id="ARBA00022603"/>
    </source>
</evidence>
<dbReference type="AlphaFoldDB" id="A0ABD0KA02"/>
<dbReference type="InterPro" id="IPR036974">
    <property type="entry name" value="PUA_sf"/>
</dbReference>
<keyword evidence="8" id="KW-1185">Reference proteome</keyword>
<protein>
    <recommendedName>
        <fullName evidence="6">SAM-dependent MTase RsmB/NOP-type domain-containing protein</fullName>
    </recommendedName>
</protein>
<dbReference type="InterPro" id="IPR015947">
    <property type="entry name" value="PUA-like_sf"/>
</dbReference>
<sequence length="422" mass="45936">MDDEILVLEKDVEAVLARSYPKQDTRNDDKYLACVSLTDLLRWLAVPPLYTTLRVNTTAVTAIEAKELLKAELKKAEKEVIVDLPCGMAVLRGADVFKQGILGAPSTMLAGERVKVMADVDGSCLRGFTKEYQGRKMYVGTGVSTVSREELFCTKSETLRGVGIQMTEALYQAPSLSNTLSSVVFPQNLPSVICGHVLDPKPGQTVLDVCAAPGGKTTHIAMLMKNQGRVIALDKTTDKVSRIQTSVDNFKLTCVETFAFDARKAAAQDAEMSGGPPYPPAMFDCVLLDGPCSALGQRPSVRNKMNASTLASFPKLQRMLLTTAVSLVRPGGVLVYSTCTIPVEENEDQVAWVLDTYPDMVLERQTPHLGGCGLPHTQLSETDRSLVQRFGPSLQTDEENEACDTDTIGFFIAKFRKQITAS</sequence>
<feature type="binding site" evidence="5">
    <location>
        <position position="289"/>
    </location>
    <ligand>
        <name>S-adenosyl-L-methionine</name>
        <dbReference type="ChEBI" id="CHEBI:59789"/>
    </ligand>
</feature>
<dbReference type="PROSITE" id="PS50890">
    <property type="entry name" value="PUA"/>
    <property type="match status" value="1"/>
</dbReference>